<proteinExistence type="predicted"/>
<name>A0A914R929_PAREQ</name>
<sequence>MKCLVWYFAILLLLDADLDEATEAVFFDGVVKVFAEEGIQPDFINYIEEYFANSSAERFDIVHMEDARVCSKSDTFATTNLI</sequence>
<protein>
    <submittedName>
        <fullName evidence="3">Uncharacterized protein</fullName>
    </submittedName>
</protein>
<reference evidence="3" key="1">
    <citation type="submission" date="2022-11" db="UniProtKB">
        <authorList>
            <consortium name="WormBaseParasite"/>
        </authorList>
    </citation>
    <scope>IDENTIFICATION</scope>
</reference>
<accession>A0A914R929</accession>
<keyword evidence="1" id="KW-0732">Signal</keyword>
<evidence type="ECO:0000313" key="3">
    <source>
        <dbReference type="WBParaSite" id="PEQ_0000296601-mRNA-1"/>
    </source>
</evidence>
<keyword evidence="2" id="KW-1185">Reference proteome</keyword>
<feature type="chain" id="PRO_5037455800" evidence="1">
    <location>
        <begin position="25"/>
        <end position="82"/>
    </location>
</feature>
<feature type="signal peptide" evidence="1">
    <location>
        <begin position="1"/>
        <end position="24"/>
    </location>
</feature>
<evidence type="ECO:0000313" key="2">
    <source>
        <dbReference type="Proteomes" id="UP000887564"/>
    </source>
</evidence>
<evidence type="ECO:0000256" key="1">
    <source>
        <dbReference type="SAM" id="SignalP"/>
    </source>
</evidence>
<dbReference type="AlphaFoldDB" id="A0A914R929"/>
<dbReference type="Proteomes" id="UP000887564">
    <property type="component" value="Unplaced"/>
</dbReference>
<dbReference type="WBParaSite" id="PEQ_0000296601-mRNA-1">
    <property type="protein sequence ID" value="PEQ_0000296601-mRNA-1"/>
    <property type="gene ID" value="PEQ_0000296601"/>
</dbReference>
<organism evidence="2 3">
    <name type="scientific">Parascaris equorum</name>
    <name type="common">Equine roundworm</name>
    <dbReference type="NCBI Taxonomy" id="6256"/>
    <lineage>
        <taxon>Eukaryota</taxon>
        <taxon>Metazoa</taxon>
        <taxon>Ecdysozoa</taxon>
        <taxon>Nematoda</taxon>
        <taxon>Chromadorea</taxon>
        <taxon>Rhabditida</taxon>
        <taxon>Spirurina</taxon>
        <taxon>Ascaridomorpha</taxon>
        <taxon>Ascaridoidea</taxon>
        <taxon>Ascarididae</taxon>
        <taxon>Parascaris</taxon>
    </lineage>
</organism>